<evidence type="ECO:0000313" key="2">
    <source>
        <dbReference type="EMBL" id="MBB5287645.1"/>
    </source>
</evidence>
<dbReference type="Proteomes" id="UP000557307">
    <property type="component" value="Unassembled WGS sequence"/>
</dbReference>
<reference evidence="2 3" key="1">
    <citation type="submission" date="2020-08" db="EMBL/GenBank/DDBJ databases">
        <title>Genomic Encyclopedia of Type Strains, Phase IV (KMG-IV): sequencing the most valuable type-strain genomes for metagenomic binning, comparative biology and taxonomic classification.</title>
        <authorList>
            <person name="Goeker M."/>
        </authorList>
    </citation>
    <scope>NUCLEOTIDE SEQUENCE [LARGE SCALE GENOMIC DNA]</scope>
    <source>
        <strain evidence="2 3">DSM 105074</strain>
    </source>
</reference>
<dbReference type="AlphaFoldDB" id="A0A840TXI7"/>
<evidence type="ECO:0000313" key="3">
    <source>
        <dbReference type="Proteomes" id="UP000557307"/>
    </source>
</evidence>
<evidence type="ECO:0000259" key="1">
    <source>
        <dbReference type="Pfam" id="PF06713"/>
    </source>
</evidence>
<comment type="caution">
    <text evidence="2">The sequence shown here is derived from an EMBL/GenBank/DDBJ whole genome shotgun (WGS) entry which is preliminary data.</text>
</comment>
<feature type="domain" description="Uncharacterized protein YyaB-like PH" evidence="1">
    <location>
        <begin position="7"/>
        <end position="82"/>
    </location>
</feature>
<keyword evidence="3" id="KW-1185">Reference proteome</keyword>
<dbReference type="Pfam" id="PF06713">
    <property type="entry name" value="bPH_4"/>
    <property type="match status" value="1"/>
</dbReference>
<proteinExistence type="predicted"/>
<organism evidence="2 3">
    <name type="scientific">Rhabdobacter roseus</name>
    <dbReference type="NCBI Taxonomy" id="1655419"/>
    <lineage>
        <taxon>Bacteria</taxon>
        <taxon>Pseudomonadati</taxon>
        <taxon>Bacteroidota</taxon>
        <taxon>Cytophagia</taxon>
        <taxon>Cytophagales</taxon>
        <taxon>Cytophagaceae</taxon>
        <taxon>Rhabdobacter</taxon>
    </lineage>
</organism>
<sequence length="89" mass="10514">MWIYFDTYYQLGPEDLFYKSGFLKGRIKIMDIREIVPGKTRHVGLKPALARQGLIVKYNRFDEIYLAPEHNEELIADLRQINDSIVIKK</sequence>
<dbReference type="InterPro" id="IPR009589">
    <property type="entry name" value="PH_YyaB-like"/>
</dbReference>
<name>A0A840TXI7_9BACT</name>
<accession>A0A840TXI7</accession>
<dbReference type="EMBL" id="JACHGF010000022">
    <property type="protein sequence ID" value="MBB5287645.1"/>
    <property type="molecule type" value="Genomic_DNA"/>
</dbReference>
<gene>
    <name evidence="2" type="ORF">HNQ92_005812</name>
</gene>
<dbReference type="GO" id="GO:0030153">
    <property type="term" value="P:bacteriocin immunity"/>
    <property type="evidence" value="ECO:0007669"/>
    <property type="project" value="InterPro"/>
</dbReference>
<protein>
    <recommendedName>
        <fullName evidence="1">Uncharacterized protein YyaB-like PH domain-containing protein</fullName>
    </recommendedName>
</protein>